<reference evidence="2" key="1">
    <citation type="journal article" date="2021" name="J Fungi (Basel)">
        <title>Virulence traits and population genomics of the black yeast Aureobasidium melanogenum.</title>
        <authorList>
            <person name="Cernosa A."/>
            <person name="Sun X."/>
            <person name="Gostincar C."/>
            <person name="Fang C."/>
            <person name="Gunde-Cimerman N."/>
            <person name="Song Z."/>
        </authorList>
    </citation>
    <scope>NUCLEOTIDE SEQUENCE</scope>
    <source>
        <strain evidence="2">EXF-8016</strain>
    </source>
</reference>
<evidence type="ECO:0000313" key="3">
    <source>
        <dbReference type="Proteomes" id="UP000767238"/>
    </source>
</evidence>
<feature type="non-terminal residue" evidence="2">
    <location>
        <position position="1"/>
    </location>
</feature>
<dbReference type="OrthoDB" id="5244761at2759"/>
<evidence type="ECO:0000313" key="2">
    <source>
        <dbReference type="EMBL" id="KAH0209645.1"/>
    </source>
</evidence>
<comment type="caution">
    <text evidence="2">The sequence shown here is derived from an EMBL/GenBank/DDBJ whole genome shotgun (WGS) entry which is preliminary data.</text>
</comment>
<feature type="compositionally biased region" description="Polar residues" evidence="1">
    <location>
        <begin position="281"/>
        <end position="293"/>
    </location>
</feature>
<dbReference type="AlphaFoldDB" id="A0A9P8K3J5"/>
<name>A0A9P8K3J5_AURME</name>
<dbReference type="Proteomes" id="UP000767238">
    <property type="component" value="Unassembled WGS sequence"/>
</dbReference>
<dbReference type="PANTHER" id="PTHR47785:SF4">
    <property type="entry name" value="ZN(II)2CYS6 TRANSCRIPTION FACTOR (EUROFUNG)"/>
    <property type="match status" value="1"/>
</dbReference>
<organism evidence="2 3">
    <name type="scientific">Aureobasidium melanogenum</name>
    <name type="common">Aureobasidium pullulans var. melanogenum</name>
    <dbReference type="NCBI Taxonomy" id="46634"/>
    <lineage>
        <taxon>Eukaryota</taxon>
        <taxon>Fungi</taxon>
        <taxon>Dikarya</taxon>
        <taxon>Ascomycota</taxon>
        <taxon>Pezizomycotina</taxon>
        <taxon>Dothideomycetes</taxon>
        <taxon>Dothideomycetidae</taxon>
        <taxon>Dothideales</taxon>
        <taxon>Saccotheciaceae</taxon>
        <taxon>Aureobasidium</taxon>
    </lineage>
</organism>
<protein>
    <recommendedName>
        <fullName evidence="4">Transcription factor domain-containing protein</fullName>
    </recommendedName>
</protein>
<sequence>MYPEQCPQGSIAVAYPLTFSHARDGDTVNREPPAAHVFFSQHLHHPLGVDAQQQQYESQLVSHIQPLMPWHPSTYGDLGQAFSDHWPPNHYTSPTEYCELASANHLQIQHMRGKTKRASLYSDRRHPGQEAKALFDMLLNIKSVVTAMEKRLPVLEEHAAQRVSKIDPTTSGQRVMAISPTKSIGPIRPGASGVDLRLDNHRVAAHDLLDCTSIPRPPKPIAQGVTQDNDMIRSETERHLQLHSSYEDHINWQYPILDLGSLRDYLREFHRSYGTDPESPSAPSSRSGNTSRWQAKRRRRQDDHDVELIPPSPSDSHAQERTLTNAIVYLILALGRTCGSDYPAKDLLSTQPMGLPSNPFFGDTGSAPAGPPQTDAQTGISREMGVPDLENEPGFAYYGKAGAILGDFCDSNELAHAQACILASLYMGRMAAKERAGSWIDTALRAKNNAYDAPSDGLSGATEGYGTIMSTLRLGSDSGHFPSFAGNFILVKHNARYEHRVYTEYTT</sequence>
<feature type="region of interest" description="Disordered" evidence="1">
    <location>
        <begin position="353"/>
        <end position="376"/>
    </location>
</feature>
<proteinExistence type="predicted"/>
<gene>
    <name evidence="2" type="ORF">KCV03_g10280</name>
</gene>
<evidence type="ECO:0000256" key="1">
    <source>
        <dbReference type="SAM" id="MobiDB-lite"/>
    </source>
</evidence>
<reference evidence="2" key="2">
    <citation type="submission" date="2021-08" db="EMBL/GenBank/DDBJ databases">
        <authorList>
            <person name="Gostincar C."/>
            <person name="Sun X."/>
            <person name="Song Z."/>
            <person name="Gunde-Cimerman N."/>
        </authorList>
    </citation>
    <scope>NUCLEOTIDE SEQUENCE</scope>
    <source>
        <strain evidence="2">EXF-8016</strain>
    </source>
</reference>
<accession>A0A9P8K3J5</accession>
<feature type="region of interest" description="Disordered" evidence="1">
    <location>
        <begin position="273"/>
        <end position="320"/>
    </location>
</feature>
<dbReference type="EMBL" id="JAHFYH010000226">
    <property type="protein sequence ID" value="KAH0209645.1"/>
    <property type="molecule type" value="Genomic_DNA"/>
</dbReference>
<dbReference type="PANTHER" id="PTHR47785">
    <property type="entry name" value="ZN(II)2CYS6 TRANSCRIPTION FACTOR (EUROFUNG)-RELATED-RELATED"/>
    <property type="match status" value="1"/>
</dbReference>
<dbReference type="InterPro" id="IPR053181">
    <property type="entry name" value="EcdB-like_regulator"/>
</dbReference>
<evidence type="ECO:0008006" key="4">
    <source>
        <dbReference type="Google" id="ProtNLM"/>
    </source>
</evidence>